<dbReference type="PANTHER" id="PTHR35007:SF1">
    <property type="entry name" value="PILUS ASSEMBLY PROTEIN"/>
    <property type="match status" value="1"/>
</dbReference>
<evidence type="ECO:0000256" key="6">
    <source>
        <dbReference type="SAM" id="Phobius"/>
    </source>
</evidence>
<keyword evidence="2" id="KW-1003">Cell membrane</keyword>
<keyword evidence="4 6" id="KW-1133">Transmembrane helix</keyword>
<keyword evidence="9" id="KW-1185">Reference proteome</keyword>
<dbReference type="GO" id="GO:0005886">
    <property type="term" value="C:plasma membrane"/>
    <property type="evidence" value="ECO:0007669"/>
    <property type="project" value="UniProtKB-SubCell"/>
</dbReference>
<feature type="transmembrane region" description="Helical" evidence="6">
    <location>
        <begin position="254"/>
        <end position="273"/>
    </location>
</feature>
<evidence type="ECO:0000256" key="1">
    <source>
        <dbReference type="ARBA" id="ARBA00004651"/>
    </source>
</evidence>
<protein>
    <submittedName>
        <fullName evidence="8">Tight adherence protein B</fullName>
    </submittedName>
</protein>
<evidence type="ECO:0000256" key="5">
    <source>
        <dbReference type="ARBA" id="ARBA00023136"/>
    </source>
</evidence>
<reference evidence="8 9" key="1">
    <citation type="submission" date="2018-03" db="EMBL/GenBank/DDBJ databases">
        <title>Genomic Encyclopedia of Type Strains, Phase III (KMG-III): the genomes of soil and plant-associated and newly described type strains.</title>
        <authorList>
            <person name="Whitman W."/>
        </authorList>
    </citation>
    <scope>NUCLEOTIDE SEQUENCE [LARGE SCALE GENOMIC DNA]</scope>
    <source>
        <strain evidence="8 9">MWH-P2sevCIIIb</strain>
    </source>
</reference>
<keyword evidence="3 6" id="KW-0812">Transmembrane</keyword>
<keyword evidence="5 6" id="KW-0472">Membrane</keyword>
<organism evidence="8 9">
    <name type="scientific">Jezberella montanilacus</name>
    <dbReference type="NCBI Taxonomy" id="323426"/>
    <lineage>
        <taxon>Bacteria</taxon>
        <taxon>Pseudomonadati</taxon>
        <taxon>Pseudomonadota</taxon>
        <taxon>Betaproteobacteria</taxon>
        <taxon>Burkholderiales</taxon>
        <taxon>Alcaligenaceae</taxon>
        <taxon>Jezberella</taxon>
    </lineage>
</organism>
<proteinExistence type="predicted"/>
<dbReference type="Proteomes" id="UP000238308">
    <property type="component" value="Unassembled WGS sequence"/>
</dbReference>
<dbReference type="OrthoDB" id="597333at2"/>
<dbReference type="Gene3D" id="1.20.81.30">
    <property type="entry name" value="Type II secretion system (T2SS), domain F"/>
    <property type="match status" value="1"/>
</dbReference>
<feature type="transmembrane region" description="Helical" evidence="6">
    <location>
        <begin position="72"/>
        <end position="95"/>
    </location>
</feature>
<dbReference type="AlphaFoldDB" id="A0A2T0XCD0"/>
<dbReference type="EMBL" id="PVTV01000017">
    <property type="protein sequence ID" value="PRY96594.1"/>
    <property type="molecule type" value="Genomic_DNA"/>
</dbReference>
<evidence type="ECO:0000259" key="7">
    <source>
        <dbReference type="Pfam" id="PF00482"/>
    </source>
</evidence>
<evidence type="ECO:0000256" key="3">
    <source>
        <dbReference type="ARBA" id="ARBA00022692"/>
    </source>
</evidence>
<dbReference type="InterPro" id="IPR018076">
    <property type="entry name" value="T2SS_GspF_dom"/>
</dbReference>
<gene>
    <name evidence="8" type="ORF">BCM14_2835</name>
</gene>
<dbReference type="PANTHER" id="PTHR35007">
    <property type="entry name" value="INTEGRAL MEMBRANE PROTEIN-RELATED"/>
    <property type="match status" value="1"/>
</dbReference>
<evidence type="ECO:0000256" key="2">
    <source>
        <dbReference type="ARBA" id="ARBA00022475"/>
    </source>
</evidence>
<dbReference type="InterPro" id="IPR042094">
    <property type="entry name" value="T2SS_GspF_sf"/>
</dbReference>
<sequence length="281" mass="31412">MHALALLLLVVAVFCLVYAIERQIRRDVKHYMSSINDQTGRGLAELFLFIDVRRIWPAVIALSGFGAVLTYLVINSIIVTVSVLVGALLIPKLLIRWAINRRYQKFNLLLPKALLSLSAMLKSGLNLSTALTRLETVCPSPVSEEISLLSRQLRMGVSFEQSFTNLYLRIPLESVMITTGLFKISFKTGGSLAQLLESHAKSLQNRQHQIAKADALTSQARLQAWVMGLMPIAIFFAIALVSPELSKYFYETEQGFWVTGLIVFLDLCGILMIQRILRASI</sequence>
<feature type="domain" description="Type II secretion system protein GspF" evidence="7">
    <location>
        <begin position="114"/>
        <end position="238"/>
    </location>
</feature>
<evidence type="ECO:0000256" key="4">
    <source>
        <dbReference type="ARBA" id="ARBA00022989"/>
    </source>
</evidence>
<evidence type="ECO:0000313" key="8">
    <source>
        <dbReference type="EMBL" id="PRY96594.1"/>
    </source>
</evidence>
<comment type="subcellular location">
    <subcellularLocation>
        <location evidence="1">Cell membrane</location>
        <topology evidence="1">Multi-pass membrane protein</topology>
    </subcellularLocation>
</comment>
<evidence type="ECO:0000313" key="9">
    <source>
        <dbReference type="Proteomes" id="UP000238308"/>
    </source>
</evidence>
<accession>A0A2T0XCD0</accession>
<name>A0A2T0XCD0_9BURK</name>
<feature type="transmembrane region" description="Helical" evidence="6">
    <location>
        <begin position="222"/>
        <end position="242"/>
    </location>
</feature>
<dbReference type="Pfam" id="PF00482">
    <property type="entry name" value="T2SSF"/>
    <property type="match status" value="1"/>
</dbReference>
<comment type="caution">
    <text evidence="8">The sequence shown here is derived from an EMBL/GenBank/DDBJ whole genome shotgun (WGS) entry which is preliminary data.</text>
</comment>